<name>A0AAN5ICU9_9BILA</name>
<feature type="non-terminal residue" evidence="2">
    <location>
        <position position="1"/>
    </location>
</feature>
<dbReference type="EMBL" id="BTRK01000006">
    <property type="protein sequence ID" value="GMR59460.1"/>
    <property type="molecule type" value="Genomic_DNA"/>
</dbReference>
<dbReference type="Proteomes" id="UP001328107">
    <property type="component" value="Unassembled WGS sequence"/>
</dbReference>
<reference evidence="3" key="1">
    <citation type="submission" date="2022-10" db="EMBL/GenBank/DDBJ databases">
        <title>Genome assembly of Pristionchus species.</title>
        <authorList>
            <person name="Yoshida K."/>
            <person name="Sommer R.J."/>
        </authorList>
    </citation>
    <scope>NUCLEOTIDE SEQUENCE [LARGE SCALE GENOMIC DNA]</scope>
    <source>
        <strain evidence="3">RS5460</strain>
    </source>
</reference>
<keyword evidence="3" id="KW-1185">Reference proteome</keyword>
<feature type="compositionally biased region" description="Basic and acidic residues" evidence="1">
    <location>
        <begin position="42"/>
        <end position="70"/>
    </location>
</feature>
<sequence length="110" mass="12902">IVAGLSIRGMADIDLSGSSNLVALVYNEQPPPVDARTLQERLKKEKQLKKEEEKTKRQREKEKEKEERKTNSAQNKRVTIEHIKYNAPEEREEVKERQESREDEEGQKDK</sequence>
<feature type="non-terminal residue" evidence="2">
    <location>
        <position position="110"/>
    </location>
</feature>
<feature type="region of interest" description="Disordered" evidence="1">
    <location>
        <begin position="42"/>
        <end position="110"/>
    </location>
</feature>
<comment type="caution">
    <text evidence="2">The sequence shown here is derived from an EMBL/GenBank/DDBJ whole genome shotgun (WGS) entry which is preliminary data.</text>
</comment>
<organism evidence="2 3">
    <name type="scientific">Pristionchus mayeri</name>
    <dbReference type="NCBI Taxonomy" id="1317129"/>
    <lineage>
        <taxon>Eukaryota</taxon>
        <taxon>Metazoa</taxon>
        <taxon>Ecdysozoa</taxon>
        <taxon>Nematoda</taxon>
        <taxon>Chromadorea</taxon>
        <taxon>Rhabditida</taxon>
        <taxon>Rhabditina</taxon>
        <taxon>Diplogasteromorpha</taxon>
        <taxon>Diplogasteroidea</taxon>
        <taxon>Neodiplogasteridae</taxon>
        <taxon>Pristionchus</taxon>
    </lineage>
</organism>
<gene>
    <name evidence="2" type="ORF">PMAYCL1PPCAC_29655</name>
</gene>
<evidence type="ECO:0000313" key="2">
    <source>
        <dbReference type="EMBL" id="GMR59460.1"/>
    </source>
</evidence>
<evidence type="ECO:0000313" key="3">
    <source>
        <dbReference type="Proteomes" id="UP001328107"/>
    </source>
</evidence>
<accession>A0AAN5ICU9</accession>
<evidence type="ECO:0000256" key="1">
    <source>
        <dbReference type="SAM" id="MobiDB-lite"/>
    </source>
</evidence>
<protein>
    <submittedName>
        <fullName evidence="2">Uncharacterized protein</fullName>
    </submittedName>
</protein>
<feature type="compositionally biased region" description="Basic and acidic residues" evidence="1">
    <location>
        <begin position="78"/>
        <end position="100"/>
    </location>
</feature>
<proteinExistence type="predicted"/>
<feature type="compositionally biased region" description="Acidic residues" evidence="1">
    <location>
        <begin position="101"/>
        <end position="110"/>
    </location>
</feature>
<dbReference type="AlphaFoldDB" id="A0AAN5ICU9"/>